<protein>
    <submittedName>
        <fullName evidence="7">Lysoplasmalogenase family protein</fullName>
    </submittedName>
</protein>
<keyword evidence="5 6" id="KW-0472">Membrane</keyword>
<dbReference type="PANTHER" id="PTHR31885:SF6">
    <property type="entry name" value="GH04784P"/>
    <property type="match status" value="1"/>
</dbReference>
<feature type="transmembrane region" description="Helical" evidence="6">
    <location>
        <begin position="121"/>
        <end position="139"/>
    </location>
</feature>
<evidence type="ECO:0000256" key="5">
    <source>
        <dbReference type="ARBA" id="ARBA00023136"/>
    </source>
</evidence>
<reference evidence="8" key="1">
    <citation type="journal article" date="2019" name="Int. J. Syst. Evol. Microbiol.">
        <title>The Global Catalogue of Microorganisms (GCM) 10K type strain sequencing project: providing services to taxonomists for standard genome sequencing and annotation.</title>
        <authorList>
            <consortium name="The Broad Institute Genomics Platform"/>
            <consortium name="The Broad Institute Genome Sequencing Center for Infectious Disease"/>
            <person name="Wu L."/>
            <person name="Ma J."/>
        </authorList>
    </citation>
    <scope>NUCLEOTIDE SEQUENCE [LARGE SCALE GENOMIC DNA]</scope>
    <source>
        <strain evidence="8">KCTC 42953</strain>
    </source>
</reference>
<feature type="transmembrane region" description="Helical" evidence="6">
    <location>
        <begin position="173"/>
        <end position="193"/>
    </location>
</feature>
<feature type="transmembrane region" description="Helical" evidence="6">
    <location>
        <begin position="92"/>
        <end position="115"/>
    </location>
</feature>
<evidence type="ECO:0000313" key="8">
    <source>
        <dbReference type="Proteomes" id="UP001595533"/>
    </source>
</evidence>
<evidence type="ECO:0000256" key="2">
    <source>
        <dbReference type="ARBA" id="ARBA00007375"/>
    </source>
</evidence>
<dbReference type="InterPro" id="IPR012506">
    <property type="entry name" value="TMEM86B-like"/>
</dbReference>
<comment type="subcellular location">
    <subcellularLocation>
        <location evidence="1">Membrane</location>
        <topology evidence="1">Multi-pass membrane protein</topology>
    </subcellularLocation>
</comment>
<evidence type="ECO:0000256" key="1">
    <source>
        <dbReference type="ARBA" id="ARBA00004141"/>
    </source>
</evidence>
<organism evidence="7 8">
    <name type="scientific">Marinicella sediminis</name>
    <dbReference type="NCBI Taxonomy" id="1792834"/>
    <lineage>
        <taxon>Bacteria</taxon>
        <taxon>Pseudomonadati</taxon>
        <taxon>Pseudomonadota</taxon>
        <taxon>Gammaproteobacteria</taxon>
        <taxon>Lysobacterales</taxon>
        <taxon>Marinicellaceae</taxon>
        <taxon>Marinicella</taxon>
    </lineage>
</organism>
<evidence type="ECO:0000256" key="6">
    <source>
        <dbReference type="SAM" id="Phobius"/>
    </source>
</evidence>
<evidence type="ECO:0000256" key="3">
    <source>
        <dbReference type="ARBA" id="ARBA00022692"/>
    </source>
</evidence>
<feature type="transmembrane region" description="Helical" evidence="6">
    <location>
        <begin position="6"/>
        <end position="23"/>
    </location>
</feature>
<feature type="transmembrane region" description="Helical" evidence="6">
    <location>
        <begin position="205"/>
        <end position="225"/>
    </location>
</feature>
<comment type="caution">
    <text evidence="7">The sequence shown here is derived from an EMBL/GenBank/DDBJ whole genome shotgun (WGS) entry which is preliminary data.</text>
</comment>
<dbReference type="Pfam" id="PF07947">
    <property type="entry name" value="YhhN"/>
    <property type="match status" value="1"/>
</dbReference>
<dbReference type="RefSeq" id="WP_077412868.1">
    <property type="nucleotide sequence ID" value="NZ_JBHRTS010000008.1"/>
</dbReference>
<feature type="transmembrane region" description="Helical" evidence="6">
    <location>
        <begin position="66"/>
        <end position="85"/>
    </location>
</feature>
<gene>
    <name evidence="7" type="ORF">ACFODZ_14925</name>
</gene>
<dbReference type="Proteomes" id="UP001595533">
    <property type="component" value="Unassembled WGS sequence"/>
</dbReference>
<keyword evidence="4 6" id="KW-1133">Transmembrane helix</keyword>
<keyword evidence="8" id="KW-1185">Reference proteome</keyword>
<evidence type="ECO:0000256" key="4">
    <source>
        <dbReference type="ARBA" id="ARBA00022989"/>
    </source>
</evidence>
<feature type="transmembrane region" description="Helical" evidence="6">
    <location>
        <begin position="146"/>
        <end position="167"/>
    </location>
</feature>
<keyword evidence="3 6" id="KW-0812">Transmembrane</keyword>
<evidence type="ECO:0000313" key="7">
    <source>
        <dbReference type="EMBL" id="MFC3195546.1"/>
    </source>
</evidence>
<accession>A0ABV7JHI9</accession>
<name>A0ABV7JHI9_9GAMM</name>
<comment type="similarity">
    <text evidence="2">Belongs to the TMEM86 family.</text>
</comment>
<dbReference type="PANTHER" id="PTHR31885">
    <property type="entry name" value="GH04784P"/>
    <property type="match status" value="1"/>
</dbReference>
<sequence length="226" mass="24389">MSNSLILFLPLVCLIGCGLTLWFEARSGQEGVDANAMQKLKIKTKLLASLAFVGFAWDQGAADSTYGQVLLVGLVLSLAGDVLLAMTGDKKWFVMGIGAFLLAHVAYAVAFGLLSPVTAKLPLVAPVVVLVMAGIGLWLRRYLTGVFVVAVPAYLLAIGVMLVMAWLVPVSLVQFWVTTGATLFALSDVFVARNRFVKPAFENRLIGLPLYYVAQLMLAYSVVWVM</sequence>
<dbReference type="EMBL" id="JBHRTS010000008">
    <property type="protein sequence ID" value="MFC3195546.1"/>
    <property type="molecule type" value="Genomic_DNA"/>
</dbReference>
<proteinExistence type="inferred from homology"/>